<reference evidence="4 5" key="1">
    <citation type="submission" date="2017-02" db="EMBL/GenBank/DDBJ databases">
        <title>Ketogulonicigenium robustum SPU B003 Genome sequencing and assembly.</title>
        <authorList>
            <person name="Li Y."/>
            <person name="Liu L."/>
            <person name="Wang C."/>
            <person name="Zhang M."/>
            <person name="Zhang T."/>
            <person name="Zhang Y."/>
        </authorList>
    </citation>
    <scope>NUCLEOTIDE SEQUENCE [LARGE SCALE GENOMIC DNA]</scope>
    <source>
        <strain evidence="4 5">SPU_B003</strain>
        <plasmid evidence="4 5">unnamed1</plasmid>
    </source>
</reference>
<evidence type="ECO:0000256" key="2">
    <source>
        <dbReference type="ARBA" id="ARBA00022801"/>
    </source>
</evidence>
<dbReference type="RefSeq" id="WP_085787446.1">
    <property type="nucleotide sequence ID" value="NZ_CP019938.1"/>
</dbReference>
<protein>
    <submittedName>
        <fullName evidence="4">Phospholipase/carboxylesterase</fullName>
    </submittedName>
</protein>
<accession>A0A1W6P2W6</accession>
<dbReference type="Proteomes" id="UP000242447">
    <property type="component" value="Plasmid unnamed1"/>
</dbReference>
<keyword evidence="4" id="KW-0614">Plasmid</keyword>
<geneLocation type="plasmid" evidence="4">
    <name>unnamed1</name>
</geneLocation>
<gene>
    <name evidence="4" type="primary">ypfH</name>
    <name evidence="4" type="ORF">BVG79_p1000056</name>
</gene>
<dbReference type="Gene3D" id="3.40.50.1820">
    <property type="entry name" value="alpha/beta hydrolase"/>
    <property type="match status" value="1"/>
</dbReference>
<name>A0A1W6P2W6_9RHOB</name>
<dbReference type="InterPro" id="IPR003140">
    <property type="entry name" value="PLipase/COase/thioEstase"/>
</dbReference>
<sequence length="200" mass="20612">MTISLVILLHGVGSNGSDLAPIADHLAHDLPGTAFETPDGTQPFDMGGPGRQWFSVSGVTTQNRPARIIAARPAFDGVIARLAQKHGLQDQPHRIALLGFSQGTIMALDAFATGRWQTGAVVGFSGRLATDDPLTPVKGGRVLLVHGTGDRTIPAQESEQAAARLTAAGAAAQVTLLPGLGHTISAQGLQLAASFLKTAS</sequence>
<dbReference type="InterPro" id="IPR050565">
    <property type="entry name" value="LYPA1-2/EST-like"/>
</dbReference>
<dbReference type="InterPro" id="IPR029058">
    <property type="entry name" value="AB_hydrolase_fold"/>
</dbReference>
<evidence type="ECO:0000259" key="3">
    <source>
        <dbReference type="Pfam" id="PF02230"/>
    </source>
</evidence>
<dbReference type="SUPFAM" id="SSF53474">
    <property type="entry name" value="alpha/beta-Hydrolases"/>
    <property type="match status" value="1"/>
</dbReference>
<dbReference type="GO" id="GO:0016787">
    <property type="term" value="F:hydrolase activity"/>
    <property type="evidence" value="ECO:0007669"/>
    <property type="project" value="UniProtKB-KW"/>
</dbReference>
<evidence type="ECO:0000256" key="1">
    <source>
        <dbReference type="ARBA" id="ARBA00006499"/>
    </source>
</evidence>
<dbReference type="PANTHER" id="PTHR10655">
    <property type="entry name" value="LYSOPHOSPHOLIPASE-RELATED"/>
    <property type="match status" value="1"/>
</dbReference>
<dbReference type="PANTHER" id="PTHR10655:SF17">
    <property type="entry name" value="LYSOPHOSPHOLIPASE-LIKE PROTEIN 1"/>
    <property type="match status" value="1"/>
</dbReference>
<dbReference type="AlphaFoldDB" id="A0A1W6P2W6"/>
<organism evidence="4 5">
    <name type="scientific">Ketogulonicigenium robustum</name>
    <dbReference type="NCBI Taxonomy" id="92947"/>
    <lineage>
        <taxon>Bacteria</taxon>
        <taxon>Pseudomonadati</taxon>
        <taxon>Pseudomonadota</taxon>
        <taxon>Alphaproteobacteria</taxon>
        <taxon>Rhodobacterales</taxon>
        <taxon>Roseobacteraceae</taxon>
        <taxon>Ketogulonicigenium</taxon>
    </lineage>
</organism>
<feature type="domain" description="Phospholipase/carboxylesterase/thioesterase" evidence="3">
    <location>
        <begin position="5"/>
        <end position="198"/>
    </location>
</feature>
<evidence type="ECO:0000313" key="5">
    <source>
        <dbReference type="Proteomes" id="UP000242447"/>
    </source>
</evidence>
<evidence type="ECO:0000313" key="4">
    <source>
        <dbReference type="EMBL" id="ARO15858.1"/>
    </source>
</evidence>
<keyword evidence="2" id="KW-0378">Hydrolase</keyword>
<keyword evidence="5" id="KW-1185">Reference proteome</keyword>
<dbReference type="OrthoDB" id="9801763at2"/>
<comment type="similarity">
    <text evidence="1">Belongs to the AB hydrolase superfamily. AB hydrolase 2 family.</text>
</comment>
<proteinExistence type="inferred from homology"/>
<dbReference type="EMBL" id="CP019938">
    <property type="protein sequence ID" value="ARO15858.1"/>
    <property type="molecule type" value="Genomic_DNA"/>
</dbReference>
<dbReference type="Pfam" id="PF02230">
    <property type="entry name" value="Abhydrolase_2"/>
    <property type="match status" value="1"/>
</dbReference>
<dbReference type="KEGG" id="kro:BVG79_p1000056"/>